<comment type="caution">
    <text evidence="5">The sequence shown here is derived from an EMBL/GenBank/DDBJ whole genome shotgun (WGS) entry which is preliminary data.</text>
</comment>
<gene>
    <name evidence="5" type="ORF">NQZ67_28400</name>
</gene>
<dbReference type="AlphaFoldDB" id="A0A9X2MWN8"/>
<evidence type="ECO:0000259" key="4">
    <source>
        <dbReference type="PROSITE" id="PS01124"/>
    </source>
</evidence>
<dbReference type="Gene3D" id="2.60.120.10">
    <property type="entry name" value="Jelly Rolls"/>
    <property type="match status" value="1"/>
</dbReference>
<evidence type="ECO:0000256" key="2">
    <source>
        <dbReference type="ARBA" id="ARBA00023125"/>
    </source>
</evidence>
<dbReference type="Proteomes" id="UP001141950">
    <property type="component" value="Unassembled WGS sequence"/>
</dbReference>
<dbReference type="GO" id="GO:0043565">
    <property type="term" value="F:sequence-specific DNA binding"/>
    <property type="evidence" value="ECO:0007669"/>
    <property type="project" value="InterPro"/>
</dbReference>
<dbReference type="Pfam" id="PF07883">
    <property type="entry name" value="Cupin_2"/>
    <property type="match status" value="1"/>
</dbReference>
<dbReference type="Gene3D" id="1.10.10.60">
    <property type="entry name" value="Homeodomain-like"/>
    <property type="match status" value="2"/>
</dbReference>
<evidence type="ECO:0000256" key="1">
    <source>
        <dbReference type="ARBA" id="ARBA00023015"/>
    </source>
</evidence>
<protein>
    <submittedName>
        <fullName evidence="5">AraC family transcriptional regulator</fullName>
    </submittedName>
</protein>
<organism evidence="5 6">
    <name type="scientific">Paenibacillus soyae</name>
    <dbReference type="NCBI Taxonomy" id="2969249"/>
    <lineage>
        <taxon>Bacteria</taxon>
        <taxon>Bacillati</taxon>
        <taxon>Bacillota</taxon>
        <taxon>Bacilli</taxon>
        <taxon>Bacillales</taxon>
        <taxon>Paenibacillaceae</taxon>
        <taxon>Paenibacillus</taxon>
    </lineage>
</organism>
<dbReference type="InterPro" id="IPR037923">
    <property type="entry name" value="HTH-like"/>
</dbReference>
<dbReference type="PROSITE" id="PS01124">
    <property type="entry name" value="HTH_ARAC_FAMILY_2"/>
    <property type="match status" value="1"/>
</dbReference>
<dbReference type="SUPFAM" id="SSF46689">
    <property type="entry name" value="Homeodomain-like"/>
    <property type="match status" value="2"/>
</dbReference>
<evidence type="ECO:0000313" key="6">
    <source>
        <dbReference type="Proteomes" id="UP001141950"/>
    </source>
</evidence>
<sequence length="301" mass="34661">MKSDFSEFPLQRSAPFKEWSPSIHYAQIQRMPAGVLPQRRIYDFELLYVSQGQAATTMLGQRYELSAGELIFLPSGVLHQNEAASTPDTRFLGIHFDFFDEQDIQTEADMIVDEEHVQERRFAFEAVADAFEPLSGNPVYTPPLACVQLMEQLVHEFTMRPPGYELACKSLMLQILLHLLRLQKSRSQWLASQHDGRLLELVEEIERRPAEGWTNALIAERLGLSIDHAAKLFKQLVGLPPGEYVHSIRHREARRLLRETDLTIERIGEQVGYAGIHYFSRLFRKHEGISATEYRKLSRVL</sequence>
<dbReference type="SMART" id="SM00342">
    <property type="entry name" value="HTH_ARAC"/>
    <property type="match status" value="1"/>
</dbReference>
<keyword evidence="2" id="KW-0238">DNA-binding</keyword>
<dbReference type="InterPro" id="IPR014710">
    <property type="entry name" value="RmlC-like_jellyroll"/>
</dbReference>
<dbReference type="Pfam" id="PF12833">
    <property type="entry name" value="HTH_18"/>
    <property type="match status" value="1"/>
</dbReference>
<dbReference type="InterPro" id="IPR013096">
    <property type="entry name" value="Cupin_2"/>
</dbReference>
<dbReference type="GO" id="GO:0003700">
    <property type="term" value="F:DNA-binding transcription factor activity"/>
    <property type="evidence" value="ECO:0007669"/>
    <property type="project" value="InterPro"/>
</dbReference>
<dbReference type="InterPro" id="IPR009057">
    <property type="entry name" value="Homeodomain-like_sf"/>
</dbReference>
<feature type="domain" description="HTH araC/xylS-type" evidence="4">
    <location>
        <begin position="196"/>
        <end position="297"/>
    </location>
</feature>
<keyword evidence="3" id="KW-0804">Transcription</keyword>
<evidence type="ECO:0000313" key="5">
    <source>
        <dbReference type="EMBL" id="MCR2807805.1"/>
    </source>
</evidence>
<accession>A0A9X2MWN8</accession>
<proteinExistence type="predicted"/>
<dbReference type="EMBL" id="JANIPJ010000034">
    <property type="protein sequence ID" value="MCR2807805.1"/>
    <property type="molecule type" value="Genomic_DNA"/>
</dbReference>
<reference evidence="5" key="1">
    <citation type="submission" date="2022-08" db="EMBL/GenBank/DDBJ databases">
        <title>The genomic sequence of strain Paenibacillus sp. SCIV0701.</title>
        <authorList>
            <person name="Zhao H."/>
        </authorList>
    </citation>
    <scope>NUCLEOTIDE SEQUENCE</scope>
    <source>
        <strain evidence="5">SCIV0701</strain>
    </source>
</reference>
<dbReference type="PANTHER" id="PTHR43280">
    <property type="entry name" value="ARAC-FAMILY TRANSCRIPTIONAL REGULATOR"/>
    <property type="match status" value="1"/>
</dbReference>
<dbReference type="RefSeq" id="WP_257452636.1">
    <property type="nucleotide sequence ID" value="NZ_JANIPJ010000034.1"/>
</dbReference>
<name>A0A9X2MWN8_9BACL</name>
<evidence type="ECO:0000256" key="3">
    <source>
        <dbReference type="ARBA" id="ARBA00023163"/>
    </source>
</evidence>
<keyword evidence="1" id="KW-0805">Transcription regulation</keyword>
<keyword evidence="6" id="KW-1185">Reference proteome</keyword>
<dbReference type="PANTHER" id="PTHR43280:SF2">
    <property type="entry name" value="HTH-TYPE TRANSCRIPTIONAL REGULATOR EXSA"/>
    <property type="match status" value="1"/>
</dbReference>
<dbReference type="SUPFAM" id="SSF51215">
    <property type="entry name" value="Regulatory protein AraC"/>
    <property type="match status" value="1"/>
</dbReference>
<dbReference type="InterPro" id="IPR018060">
    <property type="entry name" value="HTH_AraC"/>
</dbReference>